<evidence type="ECO:0000313" key="2">
    <source>
        <dbReference type="Proteomes" id="UP001230649"/>
    </source>
</evidence>
<protein>
    <submittedName>
        <fullName evidence="1">Uncharacterized protein</fullName>
    </submittedName>
</protein>
<name>A0ACC2VIZ4_9TREE</name>
<reference evidence="1" key="1">
    <citation type="submission" date="2023-04" db="EMBL/GenBank/DDBJ databases">
        <title>Draft Genome sequencing of Naganishia species isolated from polar environments using Oxford Nanopore Technology.</title>
        <authorList>
            <person name="Leo P."/>
            <person name="Venkateswaran K."/>
        </authorList>
    </citation>
    <scope>NUCLEOTIDE SEQUENCE</scope>
    <source>
        <strain evidence="1">MNA-CCFEE 5262</strain>
    </source>
</reference>
<comment type="caution">
    <text evidence="1">The sequence shown here is derived from an EMBL/GenBank/DDBJ whole genome shotgun (WGS) entry which is preliminary data.</text>
</comment>
<sequence length="517" mass="56269">MPALWSAFTARERRDIGIYIFGIMCYKFALEYYNGAFITLANERFPTESKYTKVAMLTGINSAMQCIGSILIAPLIKRLPTRTVLSGAVFAFGLISCILLICDAATGGKPKMSNGGKTKYGSWNPNGLFPIYIISGISYGMVELIRRVIPRDIVGGDVQKLRKMDAIVHVMYEVAGTTGAFTSTSLIGKLGYNYSSIPSPILFCTAGIVWRFVSDHKKNDHALADEPGLSGLEKEDSSHSYLHSIWVGFRSFGKSFYFGLLLVCSSRKYIWLVPGYSFALYGHRYLENGLAPIFAKQILGVSSWSQIIVGGSNFGELLVTGGLIPTPIPFLRLDAIALNLVWILPYIAVTKGKVTGAWKVAGCFIPISFGWAAGDVSLAAYIQSSLAKVENIDPDVSALGAVMAFLYVTYIVMYAVISSLLGKWVDKQLVKKVSAQNVLKKIGGIQFTILCVIVLLATCIPRGGLSFNPRLVEGANSVEEDEEEHVVGSAGSDSDHGEKKPQLDSENIYGHQLNKLG</sequence>
<proteinExistence type="predicted"/>
<accession>A0ACC2VIZ4</accession>
<dbReference type="Proteomes" id="UP001230649">
    <property type="component" value="Unassembled WGS sequence"/>
</dbReference>
<gene>
    <name evidence="1" type="ORF">QFC20_005919</name>
</gene>
<organism evidence="1 2">
    <name type="scientific">Naganishia adeliensis</name>
    <dbReference type="NCBI Taxonomy" id="92952"/>
    <lineage>
        <taxon>Eukaryota</taxon>
        <taxon>Fungi</taxon>
        <taxon>Dikarya</taxon>
        <taxon>Basidiomycota</taxon>
        <taxon>Agaricomycotina</taxon>
        <taxon>Tremellomycetes</taxon>
        <taxon>Filobasidiales</taxon>
        <taxon>Filobasidiaceae</taxon>
        <taxon>Naganishia</taxon>
    </lineage>
</organism>
<dbReference type="EMBL" id="JASBWS010000091">
    <property type="protein sequence ID" value="KAJ9098576.1"/>
    <property type="molecule type" value="Genomic_DNA"/>
</dbReference>
<evidence type="ECO:0000313" key="1">
    <source>
        <dbReference type="EMBL" id="KAJ9098576.1"/>
    </source>
</evidence>
<keyword evidence="2" id="KW-1185">Reference proteome</keyword>